<evidence type="ECO:0000259" key="1">
    <source>
        <dbReference type="Pfam" id="PF04669"/>
    </source>
</evidence>
<protein>
    <submittedName>
        <fullName evidence="2">Putative polysaccharide biosynthesis protein</fullName>
    </submittedName>
</protein>
<sequence>MVLPKAEDLEQLEEIEKQWAVKAMYHAETYYGLLEKVDCTKLRLTPIDNELYSDFRTTFPHINVEALDENDFKSPAAKITWRGFIEKYENRVKDYNFGCLLRKHYDQGYTEANTMFVVRTQFYCVEIARNQLGLNKVIYEKAH</sequence>
<accession>A0A4P9ZLB8</accession>
<proteinExistence type="predicted"/>
<keyword evidence="3" id="KW-1185">Reference proteome</keyword>
<dbReference type="STRING" id="215637.A0A4P9ZLB8"/>
<dbReference type="Pfam" id="PF04669">
    <property type="entry name" value="PBDC1"/>
    <property type="match status" value="1"/>
</dbReference>
<dbReference type="InterPro" id="IPR023139">
    <property type="entry name" value="PBDC1-like_dom_sf"/>
</dbReference>
<dbReference type="PANTHER" id="PTHR13410:SF9">
    <property type="entry name" value="PROTEIN PBDC1"/>
    <property type="match status" value="1"/>
</dbReference>
<dbReference type="PANTHER" id="PTHR13410">
    <property type="entry name" value="PROTEIN PBDC1"/>
    <property type="match status" value="1"/>
</dbReference>
<reference evidence="3" key="1">
    <citation type="journal article" date="2018" name="Nat. Microbiol.">
        <title>Leveraging single-cell genomics to expand the fungal tree of life.</title>
        <authorList>
            <person name="Ahrendt S.R."/>
            <person name="Quandt C.A."/>
            <person name="Ciobanu D."/>
            <person name="Clum A."/>
            <person name="Salamov A."/>
            <person name="Andreopoulos B."/>
            <person name="Cheng J.F."/>
            <person name="Woyke T."/>
            <person name="Pelin A."/>
            <person name="Henrissat B."/>
            <person name="Reynolds N.K."/>
            <person name="Benny G.L."/>
            <person name="Smith M.E."/>
            <person name="James T.Y."/>
            <person name="Grigoriev I.V."/>
        </authorList>
    </citation>
    <scope>NUCLEOTIDE SEQUENCE [LARGE SCALE GENOMIC DNA]</scope>
    <source>
        <strain evidence="3">RSA 468</strain>
    </source>
</reference>
<name>A0A4P9ZLB8_9FUNG</name>
<dbReference type="Gene3D" id="1.10.3560.10">
    <property type="entry name" value="yst0336 like domain"/>
    <property type="match status" value="1"/>
</dbReference>
<dbReference type="GO" id="GO:0005737">
    <property type="term" value="C:cytoplasm"/>
    <property type="evidence" value="ECO:0007669"/>
    <property type="project" value="TreeGrafter"/>
</dbReference>
<evidence type="ECO:0000313" key="2">
    <source>
        <dbReference type="EMBL" id="RKP34067.1"/>
    </source>
</evidence>
<evidence type="ECO:0000313" key="3">
    <source>
        <dbReference type="Proteomes" id="UP000268162"/>
    </source>
</evidence>
<dbReference type="AlphaFoldDB" id="A0A4P9ZLB8"/>
<dbReference type="Proteomes" id="UP000268162">
    <property type="component" value="Unassembled WGS sequence"/>
</dbReference>
<dbReference type="InterPro" id="IPR008476">
    <property type="entry name" value="PBDC1_metazoa/fungi"/>
</dbReference>
<organism evidence="2 3">
    <name type="scientific">Dimargaris cristalligena</name>
    <dbReference type="NCBI Taxonomy" id="215637"/>
    <lineage>
        <taxon>Eukaryota</taxon>
        <taxon>Fungi</taxon>
        <taxon>Fungi incertae sedis</taxon>
        <taxon>Zoopagomycota</taxon>
        <taxon>Kickxellomycotina</taxon>
        <taxon>Dimargaritomycetes</taxon>
        <taxon>Dimargaritales</taxon>
        <taxon>Dimargaritaceae</taxon>
        <taxon>Dimargaris</taxon>
    </lineage>
</organism>
<dbReference type="InterPro" id="IPR021148">
    <property type="entry name" value="Polysacc_synth_dom"/>
</dbReference>
<dbReference type="EMBL" id="ML003380">
    <property type="protein sequence ID" value="RKP34067.1"/>
    <property type="molecule type" value="Genomic_DNA"/>
</dbReference>
<gene>
    <name evidence="2" type="ORF">BJ085DRAFT_34641</name>
</gene>
<dbReference type="OrthoDB" id="10248897at2759"/>
<feature type="domain" description="Polysaccharide biosynthesis" evidence="1">
    <location>
        <begin position="15"/>
        <end position="139"/>
    </location>
</feature>